<dbReference type="RefSeq" id="YP_003358875.1">
    <property type="nucleotide sequence ID" value="NC_013697.1"/>
</dbReference>
<name>C9DFZ2_BPW14</name>
<keyword evidence="2" id="KW-1185">Reference proteome</keyword>
<gene>
    <name evidence="1" type="primary">20</name>
</gene>
<dbReference type="KEGG" id="vg:8683967"/>
<reference evidence="2" key="1">
    <citation type="submission" date="2009-07" db="EMBL/GenBank/DDBJ databases">
        <authorList>
            <person name="Kropinski A.M."/>
            <person name="Villegas A."/>
            <person name="Lingohr E.J."/>
        </authorList>
    </citation>
    <scope>NUCLEOTIDE SEQUENCE [LARGE SCALE GENOMIC DNA]</scope>
</reference>
<sequence length="84" mass="9352">MTTEFKTHDQISFALRVEEIVESGIEDNYISAVSHVLEEMDMEPEDAVHLISKTLVGKMEAEALNRRLLKARNNTTSLGGFAAT</sequence>
<dbReference type="InterPro" id="IPR042071">
    <property type="entry name" value="Trans_coact_sf"/>
</dbReference>
<dbReference type="InterPro" id="IPR031836">
    <property type="entry name" value="Trans_coact"/>
</dbReference>
<organism evidence="1 2">
    <name type="scientific">Delftia phage PhiW-14</name>
    <name type="common">Deftia acidovorans bacteriophage phiW-14</name>
    <dbReference type="NCBI Taxonomy" id="665032"/>
    <lineage>
        <taxon>Viruses</taxon>
        <taxon>Duplodnaviria</taxon>
        <taxon>Heunggongvirae</taxon>
        <taxon>Uroviricota</taxon>
        <taxon>Caudoviricetes</taxon>
        <taxon>Ionavirus</taxon>
        <taxon>Ionavirus W14</taxon>
    </lineage>
</organism>
<evidence type="ECO:0000313" key="1">
    <source>
        <dbReference type="EMBL" id="ACV50043.1"/>
    </source>
</evidence>
<dbReference type="GeneID" id="8683967"/>
<dbReference type="EMBL" id="GQ357915">
    <property type="protein sequence ID" value="ACV50043.1"/>
    <property type="molecule type" value="Genomic_DNA"/>
</dbReference>
<protein>
    <submittedName>
        <fullName evidence="1">Gp33 late promoter transcription accessory protein</fullName>
    </submittedName>
</protein>
<dbReference type="Pfam" id="PF16805">
    <property type="entry name" value="Trans_coact"/>
    <property type="match status" value="1"/>
</dbReference>
<evidence type="ECO:0000313" key="2">
    <source>
        <dbReference type="Proteomes" id="UP000008986"/>
    </source>
</evidence>
<dbReference type="Proteomes" id="UP000008986">
    <property type="component" value="Segment"/>
</dbReference>
<organismHost>
    <name type="scientific">Delftia acidovorans</name>
    <name type="common">Pseudomonas acidovorans</name>
    <name type="synonym">Comamonas acidovorans</name>
    <dbReference type="NCBI Taxonomy" id="80866"/>
</organismHost>
<dbReference type="Gene3D" id="1.10.10.2850">
    <property type="entry name" value="Phage late-transcription coactivator-like"/>
    <property type="match status" value="1"/>
</dbReference>
<accession>C9DFZ2</accession>
<proteinExistence type="predicted"/>